<dbReference type="Proteomes" id="UP000243797">
    <property type="component" value="Unassembled WGS sequence"/>
</dbReference>
<evidence type="ECO:0000256" key="4">
    <source>
        <dbReference type="ARBA" id="ARBA00022487"/>
    </source>
</evidence>
<dbReference type="GO" id="GO:0052689">
    <property type="term" value="F:carboxylic ester hydrolase activity"/>
    <property type="evidence" value="ECO:0007669"/>
    <property type="project" value="UniProtKB-KW"/>
</dbReference>
<dbReference type="InterPro" id="IPR050565">
    <property type="entry name" value="LYPA1-2/EST-like"/>
</dbReference>
<dbReference type="OrthoDB" id="2418081at2759"/>
<dbReference type="PANTHER" id="PTHR10655:SF17">
    <property type="entry name" value="LYSOPHOSPHOLIPASE-LIKE PROTEIN 1"/>
    <property type="match status" value="1"/>
</dbReference>
<comment type="catalytic activity">
    <reaction evidence="9">
        <text>S-hexadecanoyl-L-cysteinyl-[protein] + H2O = L-cysteinyl-[protein] + hexadecanoate + H(+)</text>
        <dbReference type="Rhea" id="RHEA:19233"/>
        <dbReference type="Rhea" id="RHEA-COMP:10131"/>
        <dbReference type="Rhea" id="RHEA-COMP:11032"/>
        <dbReference type="ChEBI" id="CHEBI:7896"/>
        <dbReference type="ChEBI" id="CHEBI:15377"/>
        <dbReference type="ChEBI" id="CHEBI:15378"/>
        <dbReference type="ChEBI" id="CHEBI:29950"/>
        <dbReference type="ChEBI" id="CHEBI:74151"/>
        <dbReference type="EC" id="3.1.2.22"/>
    </reaction>
</comment>
<evidence type="ECO:0000256" key="9">
    <source>
        <dbReference type="ARBA" id="ARBA00047337"/>
    </source>
</evidence>
<dbReference type="Pfam" id="PF02230">
    <property type="entry name" value="Abhydrolase_2"/>
    <property type="match status" value="1"/>
</dbReference>
<evidence type="ECO:0000256" key="1">
    <source>
        <dbReference type="ARBA" id="ARBA00006499"/>
    </source>
</evidence>
<keyword evidence="6" id="KW-0443">Lipid metabolism</keyword>
<evidence type="ECO:0000256" key="6">
    <source>
        <dbReference type="ARBA" id="ARBA00022832"/>
    </source>
</evidence>
<organism evidence="11 12">
    <name type="scientific">Sphaceloma murrayae</name>
    <dbReference type="NCBI Taxonomy" id="2082308"/>
    <lineage>
        <taxon>Eukaryota</taxon>
        <taxon>Fungi</taxon>
        <taxon>Dikarya</taxon>
        <taxon>Ascomycota</taxon>
        <taxon>Pezizomycotina</taxon>
        <taxon>Dothideomycetes</taxon>
        <taxon>Dothideomycetidae</taxon>
        <taxon>Myriangiales</taxon>
        <taxon>Elsinoaceae</taxon>
        <taxon>Sphaceloma</taxon>
    </lineage>
</organism>
<feature type="domain" description="Phospholipase/carboxylesterase/thioesterase" evidence="10">
    <location>
        <begin position="26"/>
        <end position="228"/>
    </location>
</feature>
<dbReference type="GO" id="GO:0005737">
    <property type="term" value="C:cytoplasm"/>
    <property type="evidence" value="ECO:0007669"/>
    <property type="project" value="TreeGrafter"/>
</dbReference>
<evidence type="ECO:0000256" key="2">
    <source>
        <dbReference type="ARBA" id="ARBA00012423"/>
    </source>
</evidence>
<gene>
    <name evidence="11" type="ORF">CAC42_420</name>
</gene>
<dbReference type="EMBL" id="NKHZ01000001">
    <property type="protein sequence ID" value="PNS21822.1"/>
    <property type="molecule type" value="Genomic_DNA"/>
</dbReference>
<evidence type="ECO:0000256" key="5">
    <source>
        <dbReference type="ARBA" id="ARBA00022801"/>
    </source>
</evidence>
<accession>A0A2K1R3F6</accession>
<keyword evidence="12" id="KW-1185">Reference proteome</keyword>
<reference evidence="11 12" key="1">
    <citation type="submission" date="2017-06" db="EMBL/GenBank/DDBJ databases">
        <title>Draft genome sequence of a variant of Elsinoe murrayae.</title>
        <authorList>
            <person name="Cheng Q."/>
        </authorList>
    </citation>
    <scope>NUCLEOTIDE SEQUENCE [LARGE SCALE GENOMIC DNA]</scope>
    <source>
        <strain evidence="11 12">CQ-2017a</strain>
    </source>
</reference>
<keyword evidence="4" id="KW-0719">Serine esterase</keyword>
<evidence type="ECO:0000313" key="12">
    <source>
        <dbReference type="Proteomes" id="UP000243797"/>
    </source>
</evidence>
<protein>
    <recommendedName>
        <fullName evidence="3">Acyl-protein thioesterase 1</fullName>
        <ecNumber evidence="2">3.1.2.22</ecNumber>
    </recommendedName>
    <alternativeName>
        <fullName evidence="8">Palmitoyl-protein hydrolase</fullName>
    </alternativeName>
</protein>
<dbReference type="InterPro" id="IPR003140">
    <property type="entry name" value="PLipase/COase/thioEstase"/>
</dbReference>
<comment type="similarity">
    <text evidence="1">Belongs to the AB hydrolase superfamily. AB hydrolase 2 family.</text>
</comment>
<dbReference type="AlphaFoldDB" id="A0A2K1R3F6"/>
<dbReference type="EC" id="3.1.2.22" evidence="2"/>
<evidence type="ECO:0000259" key="10">
    <source>
        <dbReference type="Pfam" id="PF02230"/>
    </source>
</evidence>
<sequence length="249" mass="26698">MTFVTDLKYDEVAPIVLPAKEPPSSPEHAAAVVFLHGLGSKASEWTDLTTRLATLHPHIQFHLPTAPFNPVPSKTAWLPPLFSGAVPPASRPSPVPQDDLPSLLASVSYLDTFLSSLVSSGVAPHRIVLAGFSQGGILSLLHLLVSERFSGRLAGVVGLCGYLPVKEEVGRLRGERGLSEDVGKVEVFLAQGKEDVWVPGWMWEDTLKGLGEFGVEGVDGREYDGGHEVSAKLEGDLGQWLGRVLPRLG</sequence>
<dbReference type="SUPFAM" id="SSF53474">
    <property type="entry name" value="alpha/beta-Hydrolases"/>
    <property type="match status" value="1"/>
</dbReference>
<comment type="caution">
    <text evidence="11">The sequence shown here is derived from an EMBL/GenBank/DDBJ whole genome shotgun (WGS) entry which is preliminary data.</text>
</comment>
<evidence type="ECO:0000256" key="3">
    <source>
        <dbReference type="ARBA" id="ARBA00014923"/>
    </source>
</evidence>
<dbReference type="InParanoid" id="A0A2K1R3F6"/>
<name>A0A2K1R3F6_9PEZI</name>
<proteinExistence type="inferred from homology"/>
<dbReference type="PANTHER" id="PTHR10655">
    <property type="entry name" value="LYSOPHOSPHOLIPASE-RELATED"/>
    <property type="match status" value="1"/>
</dbReference>
<dbReference type="InterPro" id="IPR029058">
    <property type="entry name" value="AB_hydrolase_fold"/>
</dbReference>
<dbReference type="GO" id="GO:0006631">
    <property type="term" value="P:fatty acid metabolic process"/>
    <property type="evidence" value="ECO:0007669"/>
    <property type="project" value="UniProtKB-KW"/>
</dbReference>
<dbReference type="STRING" id="2082308.A0A2K1R3F6"/>
<dbReference type="Gene3D" id="3.40.50.1820">
    <property type="entry name" value="alpha/beta hydrolase"/>
    <property type="match status" value="1"/>
</dbReference>
<comment type="function">
    <text evidence="7">Hydrolyzes fatty acids from S-acylated cysteine residues in proteins with a strong preference for palmitoylated G-alpha proteins over other acyl substrates. Mediates the deacylation of G-alpha proteins such as GPA1 in vivo, but has weak or no activity toward palmitoylated Ras proteins. Has weak lysophospholipase activity in vitro; however such activity may not exist in vivo.</text>
</comment>
<evidence type="ECO:0000256" key="8">
    <source>
        <dbReference type="ARBA" id="ARBA00031195"/>
    </source>
</evidence>
<keyword evidence="5" id="KW-0378">Hydrolase</keyword>
<evidence type="ECO:0000256" key="7">
    <source>
        <dbReference type="ARBA" id="ARBA00029392"/>
    </source>
</evidence>
<keyword evidence="6" id="KW-0276">Fatty acid metabolism</keyword>
<evidence type="ECO:0000313" key="11">
    <source>
        <dbReference type="EMBL" id="PNS21822.1"/>
    </source>
</evidence>
<dbReference type="GO" id="GO:0008474">
    <property type="term" value="F:palmitoyl-(protein) hydrolase activity"/>
    <property type="evidence" value="ECO:0007669"/>
    <property type="project" value="UniProtKB-EC"/>
</dbReference>